<evidence type="ECO:0000313" key="3">
    <source>
        <dbReference type="Proteomes" id="UP001347146"/>
    </source>
</evidence>
<dbReference type="PANTHER" id="PTHR44147">
    <property type="entry name" value="DEHYDROGENASE/REDUCTASE SDR FAMILY MEMBER 1"/>
    <property type="match status" value="1"/>
</dbReference>
<feature type="compositionally biased region" description="Basic and acidic residues" evidence="1">
    <location>
        <begin position="270"/>
        <end position="281"/>
    </location>
</feature>
<sequence>MTRTALVTGGSRGVGQGVAAALVTAGWRVYVTSRHGTGPDGTVPLACDHTDDAQVADVFDRVAREAGGLDLLVNNAWAAPRGFGGFSDRFWERPVDDWDTLIEVGLRAHYVASVHAARLMVEAGSGLIASISSFGSRGHLHSVLYGMSKSALDKMAFDMGHELAGTGVTAVSLWLGLIRTELLLSLGVDEFAGFSLQRAEDPEFVGRVIAALADDPDLTDVNGHTLVTAELGARYGITNNDGTAPDSHRGAFGGGPLFPPAATEPGQPRESGEPRGEDVHG</sequence>
<dbReference type="PANTHER" id="PTHR44147:SF2">
    <property type="entry name" value="DEHYDROGENASE_REDUCTASE SDR FAMILY MEMBER 1"/>
    <property type="match status" value="1"/>
</dbReference>
<dbReference type="EMBL" id="JAZDUF010000001">
    <property type="protein sequence ID" value="MEE3849819.1"/>
    <property type="molecule type" value="Genomic_DNA"/>
</dbReference>
<dbReference type="Pfam" id="PF00106">
    <property type="entry name" value="adh_short"/>
    <property type="match status" value="1"/>
</dbReference>
<organism evidence="2 3">
    <name type="scientific">Gordonia sesuvii</name>
    <dbReference type="NCBI Taxonomy" id="3116777"/>
    <lineage>
        <taxon>Bacteria</taxon>
        <taxon>Bacillati</taxon>
        <taxon>Actinomycetota</taxon>
        <taxon>Actinomycetes</taxon>
        <taxon>Mycobacteriales</taxon>
        <taxon>Gordoniaceae</taxon>
        <taxon>Gordonia</taxon>
    </lineage>
</organism>
<protein>
    <submittedName>
        <fullName evidence="2">SDR family NAD(P)-dependent oxidoreductase</fullName>
    </submittedName>
</protein>
<comment type="caution">
    <text evidence="2">The sequence shown here is derived from an EMBL/GenBank/DDBJ whole genome shotgun (WGS) entry which is preliminary data.</text>
</comment>
<dbReference type="InterPro" id="IPR036291">
    <property type="entry name" value="NAD(P)-bd_dom_sf"/>
</dbReference>
<proteinExistence type="predicted"/>
<dbReference type="RefSeq" id="WP_330431432.1">
    <property type="nucleotide sequence ID" value="NZ_JAZDUF010000001.1"/>
</dbReference>
<feature type="region of interest" description="Disordered" evidence="1">
    <location>
        <begin position="239"/>
        <end position="281"/>
    </location>
</feature>
<gene>
    <name evidence="2" type="ORF">VZC37_05720</name>
</gene>
<dbReference type="PRINTS" id="PR00081">
    <property type="entry name" value="GDHRDH"/>
</dbReference>
<name>A0ABU7M9N0_9ACTN</name>
<dbReference type="Gene3D" id="3.40.50.720">
    <property type="entry name" value="NAD(P)-binding Rossmann-like Domain"/>
    <property type="match status" value="1"/>
</dbReference>
<dbReference type="Proteomes" id="UP001347146">
    <property type="component" value="Unassembled WGS sequence"/>
</dbReference>
<accession>A0ABU7M9N0</accession>
<dbReference type="SUPFAM" id="SSF51735">
    <property type="entry name" value="NAD(P)-binding Rossmann-fold domains"/>
    <property type="match status" value="1"/>
</dbReference>
<evidence type="ECO:0000256" key="1">
    <source>
        <dbReference type="SAM" id="MobiDB-lite"/>
    </source>
</evidence>
<dbReference type="InterPro" id="IPR002347">
    <property type="entry name" value="SDR_fam"/>
</dbReference>
<evidence type="ECO:0000313" key="2">
    <source>
        <dbReference type="EMBL" id="MEE3849819.1"/>
    </source>
</evidence>
<reference evidence="2 3" key="1">
    <citation type="submission" date="2024-01" db="EMBL/GenBank/DDBJ databases">
        <title>Draft genome sequence of Gordonia sp. LSe1-13.</title>
        <authorList>
            <person name="Suphannarot A."/>
            <person name="Mingma R."/>
        </authorList>
    </citation>
    <scope>NUCLEOTIDE SEQUENCE [LARGE SCALE GENOMIC DNA]</scope>
    <source>
        <strain evidence="2 3">LSe1-13</strain>
    </source>
</reference>
<keyword evidence="3" id="KW-1185">Reference proteome</keyword>